<evidence type="ECO:0000313" key="1">
    <source>
        <dbReference type="EMBL" id="ADT83158.1"/>
    </source>
</evidence>
<dbReference type="Pfam" id="PF11848">
    <property type="entry name" value="DUF3368"/>
    <property type="match status" value="1"/>
</dbReference>
<dbReference type="GeneID" id="10040499"/>
<dbReference type="eggNOG" id="arCOG00717">
    <property type="taxonomic scope" value="Archaea"/>
</dbReference>
<name>F0LHS4_THEBM</name>
<dbReference type="PANTHER" id="PTHR39550:SF1">
    <property type="entry name" value="SLL0658 PROTEIN"/>
    <property type="match status" value="1"/>
</dbReference>
<dbReference type="PANTHER" id="PTHR39550">
    <property type="entry name" value="SLL0658 PROTEIN"/>
    <property type="match status" value="1"/>
</dbReference>
<gene>
    <name evidence="1" type="ordered locus">TERMP_00181</name>
</gene>
<keyword evidence="2" id="KW-1185">Reference proteome</keyword>
<reference evidence="1 2" key="1">
    <citation type="journal article" date="2011" name="J. Bacteriol.">
        <title>Complete genome sequence of the hyperthermophilic, piezophilic, heterotrophic, and carboxydotrophic archaeon Thermococcus barophilus MP.</title>
        <authorList>
            <person name="Vannier P."/>
            <person name="Marteinsson V.T."/>
            <person name="Fridjonsson O.H."/>
            <person name="Oger P."/>
            <person name="Jebbar M."/>
        </authorList>
    </citation>
    <scope>NUCLEOTIDE SEQUENCE [LARGE SCALE GENOMIC DNA]</scope>
    <source>
        <strain evidence="2">DSM 11836 / MP</strain>
    </source>
</reference>
<accession>F0LHS4</accession>
<dbReference type="InterPro" id="IPR021799">
    <property type="entry name" value="PIN-like_prokaryotic"/>
</dbReference>
<dbReference type="Proteomes" id="UP000007478">
    <property type="component" value="Chromosome"/>
</dbReference>
<dbReference type="RefSeq" id="WP_013466456.1">
    <property type="nucleotide sequence ID" value="NC_014804.1"/>
</dbReference>
<dbReference type="HOGENOM" id="CLU_115769_0_1_2"/>
<sequence>MSIVSNSSPLILLAKIGRFNLLKQYENVFIPNAVYIEVCIHGKSLPGSDEVKRAIHEGWIQIRKVKTLPELEFLLGRGEAEAITLAKSLNFPILIDDRKGRILARKMNLTVFGTLGVLVNAYNHGLIEDLESEVQKLVNAGIRISPVLLRKLMEEIK</sequence>
<dbReference type="PATRIC" id="fig|391623.17.peg.182"/>
<dbReference type="OrthoDB" id="323844at2157"/>
<dbReference type="EMBL" id="CP002372">
    <property type="protein sequence ID" value="ADT83158.1"/>
    <property type="molecule type" value="Genomic_DNA"/>
</dbReference>
<organism evidence="1 2">
    <name type="scientific">Thermococcus barophilus (strain DSM 11836 / MP)</name>
    <dbReference type="NCBI Taxonomy" id="391623"/>
    <lineage>
        <taxon>Archaea</taxon>
        <taxon>Methanobacteriati</taxon>
        <taxon>Methanobacteriota</taxon>
        <taxon>Thermococci</taxon>
        <taxon>Thermococcales</taxon>
        <taxon>Thermococcaceae</taxon>
        <taxon>Thermococcus</taxon>
    </lineage>
</organism>
<evidence type="ECO:0000313" key="2">
    <source>
        <dbReference type="Proteomes" id="UP000007478"/>
    </source>
</evidence>
<dbReference type="KEGG" id="tba:TERMP_00181"/>
<protein>
    <recommendedName>
        <fullName evidence="3">Nucleic acid-binding protein</fullName>
    </recommendedName>
</protein>
<proteinExistence type="predicted"/>
<evidence type="ECO:0008006" key="3">
    <source>
        <dbReference type="Google" id="ProtNLM"/>
    </source>
</evidence>
<dbReference type="AlphaFoldDB" id="F0LHS4"/>